<comment type="caution">
    <text evidence="1">The sequence shown here is derived from an EMBL/GenBank/DDBJ whole genome shotgun (WGS) entry which is preliminary data.</text>
</comment>
<dbReference type="EMBL" id="BDSP01000152">
    <property type="protein sequence ID" value="GAX20796.1"/>
    <property type="molecule type" value="Genomic_DNA"/>
</dbReference>
<dbReference type="SUPFAM" id="SSF52047">
    <property type="entry name" value="RNI-like"/>
    <property type="match status" value="1"/>
</dbReference>
<dbReference type="OrthoDB" id="120976at2759"/>
<accession>A0A1Z5K3L4</accession>
<organism evidence="1 2">
    <name type="scientific">Fistulifera solaris</name>
    <name type="common">Oleaginous diatom</name>
    <dbReference type="NCBI Taxonomy" id="1519565"/>
    <lineage>
        <taxon>Eukaryota</taxon>
        <taxon>Sar</taxon>
        <taxon>Stramenopiles</taxon>
        <taxon>Ochrophyta</taxon>
        <taxon>Bacillariophyta</taxon>
        <taxon>Bacillariophyceae</taxon>
        <taxon>Bacillariophycidae</taxon>
        <taxon>Naviculales</taxon>
        <taxon>Naviculaceae</taxon>
        <taxon>Fistulifera</taxon>
    </lineage>
</organism>
<dbReference type="Proteomes" id="UP000198406">
    <property type="component" value="Unassembled WGS sequence"/>
</dbReference>
<evidence type="ECO:0000313" key="1">
    <source>
        <dbReference type="EMBL" id="GAX20796.1"/>
    </source>
</evidence>
<reference evidence="1 2" key="1">
    <citation type="journal article" date="2015" name="Plant Cell">
        <title>Oil accumulation by the oleaginous diatom Fistulifera solaris as revealed by the genome and transcriptome.</title>
        <authorList>
            <person name="Tanaka T."/>
            <person name="Maeda Y."/>
            <person name="Veluchamy A."/>
            <person name="Tanaka M."/>
            <person name="Abida H."/>
            <person name="Marechal E."/>
            <person name="Bowler C."/>
            <person name="Muto M."/>
            <person name="Sunaga Y."/>
            <person name="Tanaka M."/>
            <person name="Yoshino T."/>
            <person name="Taniguchi T."/>
            <person name="Fukuda Y."/>
            <person name="Nemoto M."/>
            <person name="Matsumoto M."/>
            <person name="Wong P.S."/>
            <person name="Aburatani S."/>
            <person name="Fujibuchi W."/>
        </authorList>
    </citation>
    <scope>NUCLEOTIDE SEQUENCE [LARGE SCALE GENOMIC DNA]</scope>
    <source>
        <strain evidence="1 2">JPCC DA0580</strain>
    </source>
</reference>
<evidence type="ECO:0000313" key="2">
    <source>
        <dbReference type="Proteomes" id="UP000198406"/>
    </source>
</evidence>
<protein>
    <submittedName>
        <fullName evidence="1">Uncharacterized protein</fullName>
    </submittedName>
</protein>
<gene>
    <name evidence="1" type="ORF">FisN_7Hu109</name>
</gene>
<proteinExistence type="predicted"/>
<sequence length="535" mass="60904">MNGPLLELIPKEQMTPRQQALLPAIYGGRLPMYKLLREPSHLDDFDWEKNQNAIVWFENETMFCFYKAGSFFEEHNFCFVISHSDDLKKYFLESAVHGESQTNILETITFLWSLPQLKGSKTILATSEHSIDDVDYGFDFASLQPEQIARILDANPSRRFFFERGVWSSAQAVVLASRLDTTDLHLTDAFAFEDHGTAFVRELERRELPFGSLSFDVDESTIPFSRANFERLFELDVLDKLELDALGRKFLPLPFSAKAKAVHYKITSDTLKPEDFETLEIVPKDLQIKVYVDVSQKEWEALPVAFLNRAAALGDLKKLSFLIFRRRMDRQPFQAKKVARVANALLRTIKANTKLQYLNVGATIYDNSDNCLNWDSHLHKFFEAVAGHQGLRTFVMGNYPSKDDPENYSLIEQLLASNRNITVLDCKGNKISNGTTVDKLYALNALYQGSTELVKESASVRPSLVATAILARVLGSFQYISLLLSQHDDILCDLIQGLNLEDIIYSQTMSEEESVVFAHSTESETKKLRTSKEIE</sequence>
<keyword evidence="2" id="KW-1185">Reference proteome</keyword>
<name>A0A1Z5K3L4_FISSO</name>
<dbReference type="InParanoid" id="A0A1Z5K3L4"/>
<dbReference type="AlphaFoldDB" id="A0A1Z5K3L4"/>